<comment type="function">
    <text evidence="15">Component of the PAN1 actin cytoskeleton-regulatory complex required for the internalization of endosomes during actin-coupled endocytosis. The complex links the site of endocytosis to the cell membrane-associated actin cytoskeleton. Mediates uptake of external molecules and vacuolar degradation of plasma membrane proteins. Plays a role in the proper organization of the cell membrane-associated actin cytoskeleton and promotes its destabilization.</text>
</comment>
<proteinExistence type="inferred from homology"/>
<reference evidence="20 21" key="1">
    <citation type="journal article" date="2011" name="Proc. Natl. Acad. Sci. U.S.A.">
        <title>Evolutionary erosion of yeast sex chromosomes by mating-type switching accidents.</title>
        <authorList>
            <person name="Gordon J.L."/>
            <person name="Armisen D."/>
            <person name="Proux-Wera E."/>
            <person name="Oheigeartaigh S.S."/>
            <person name="Byrne K.P."/>
            <person name="Wolfe K.H."/>
        </authorList>
    </citation>
    <scope>NUCLEOTIDE SEQUENCE [LARGE SCALE GENOMIC DNA]</scope>
    <source>
        <strain evidence="21">ATCC 76901 / BCRC 22586 / CBS 4309 / NBRC 1992 / NRRL Y-12630</strain>
    </source>
</reference>
<keyword evidence="13" id="KW-0009">Actin-binding</keyword>
<dbReference type="CDD" id="cd09532">
    <property type="entry name" value="SAM_SLA1_fungal"/>
    <property type="match status" value="1"/>
</dbReference>
<evidence type="ECO:0000256" key="13">
    <source>
        <dbReference type="ARBA" id="ARBA00023203"/>
    </source>
</evidence>
<dbReference type="PANTHER" id="PTHR15735">
    <property type="entry name" value="FCH AND DOUBLE SH3 DOMAINS PROTEIN"/>
    <property type="match status" value="1"/>
</dbReference>
<dbReference type="Pfam" id="PF00018">
    <property type="entry name" value="SH3_1"/>
    <property type="match status" value="2"/>
</dbReference>
<sequence length="1235" mass="135593">MTVFLGVYKAIYDYEPQTPEELEIHEDDLLYLLEKSEVDEWWTVKKRVIGSDVVEPVGLVPSNYIEEAPAISQMKALYDYTEAQNQEEELTFHENDIFDVYDDKDPDWLLVKSRTSNEVGFIPGNYVEPVGGAPATAPGMVPAIVAASPTTATTNVDVSTFLPPPQRVDRVEQKQETAPKIQEPTPEPEYHDEYNDEEEAPPPKPTRPTSTVEPSRADSHKRRTYYDDESNNNNDRYDNENNYNNRRDTDRYEDTYANDDGYQPEPHTWKVNEIGGRRKHKAKLIIGNNKIHFIPNKGDPQEWSIDKLVSYDKEKKHMFLEFIDPYKSLELHTGNNDTCNEIMSIIGEFKGASRDPGLREVQMATKSKKQARIMFDFIGEAQDELTVKEGDMVYILNDKSSKDWWTCELVDSHKRGVVPAQFVEPVKDKSSSTGLFSSLKKMTKSSLSKSPSKDNTSDWKSDAYQNISPSRNRAQSRSRVGSVSAKRKRSSSASNVNQDRKKEFPDPKKMRLWVDRTGTFKVEAQFIGCAEGKIHLHKSNGVKIAVAANKLSDQDLNYVENVTGFSLDKFKERKGDSGDARDTERERRRKLREKEERERDRRLRERELAELQRARELLEEGAAKLNQEKELPPIKPPRPSSTGPDMTSPNRRQRSGSRAKKDGYDWFEFFLNSGVDVNNCQRYSINFDREQITEDMMSDINPSMLRTLGLREGDIVRVMKYLDNKFGREAQTQVSATTGGLFSEPDGSLKVNNAVTGGQQMSSPPMAQTQSMPLAAAPVTGRDEDAWTVQPAAQSQPNLVAGKSEFTGSMQDLLDLEPLEPKKAVNAAPEPKLAELEPVKTGSSAKQQLAPATTGGTTLVPLDPFKTGGNNYLPMNTTFVMMPFTTGGAFNVPQTSFGMGGILPVQKTNNGLIPIATTGGAMPLTSFASQTTGNLMPLQRTGGLLPLSATGGANIITQTTFGMPPAGSVLPVQKTANGLIAANSTGGLLPLQTTGGMLGLQRTGGLIPQTSFATQLTGGAIPQTSFGAQLTGGAIPQTSFGNQLTGGAFPQTSFGGQLTGGANIIPHTSFAQSTSALPQTSFGMQPTSTFQPQSTFGVTLQKTGGLAPLPQNQFTGGAMQQQQPIMNAFNTGGAMQQQAPMMNTFNTGGAMQQQQPMLNAFNTGGAMQSQGINNLTQGMQNTFISQPSQPQQQIPLQTQPTGFGFGNGPQPQAQQGQQQKQANLLNATAANPFGF</sequence>
<feature type="compositionally biased region" description="Polar residues" evidence="18">
    <location>
        <begin position="640"/>
        <end position="650"/>
    </location>
</feature>
<evidence type="ECO:0000256" key="10">
    <source>
        <dbReference type="ARBA" id="ARBA00022737"/>
    </source>
</evidence>
<evidence type="ECO:0000256" key="12">
    <source>
        <dbReference type="ARBA" id="ARBA00023136"/>
    </source>
</evidence>
<dbReference type="GO" id="GO:0005634">
    <property type="term" value="C:nucleus"/>
    <property type="evidence" value="ECO:0007669"/>
    <property type="project" value="EnsemblFungi"/>
</dbReference>
<evidence type="ECO:0000256" key="7">
    <source>
        <dbReference type="ARBA" id="ARBA00022475"/>
    </source>
</evidence>
<comment type="similarity">
    <text evidence="4">Belongs to the SLA1 family.</text>
</comment>
<evidence type="ECO:0000256" key="3">
    <source>
        <dbReference type="ARBA" id="ARBA00004413"/>
    </source>
</evidence>
<reference key="2">
    <citation type="submission" date="2011-08" db="EMBL/GenBank/DDBJ databases">
        <title>Genome sequence of Naumovozyma castellii.</title>
        <authorList>
            <person name="Gordon J.L."/>
            <person name="Armisen D."/>
            <person name="Proux-Wera E."/>
            <person name="OhEigeartaigh S.S."/>
            <person name="Byrne K.P."/>
            <person name="Wolfe K.H."/>
        </authorList>
    </citation>
    <scope>NUCLEOTIDE SEQUENCE</scope>
    <source>
        <strain>Type strain:CBS 4309</strain>
    </source>
</reference>
<protein>
    <recommendedName>
        <fullName evidence="5">Actin cytoskeleton-regulatory complex protein SLA1</fullName>
    </recommendedName>
    <alternativeName>
        <fullName evidence="16">Actin cytoskeleton-regulatory complex protein sla1</fullName>
    </alternativeName>
</protein>
<feature type="compositionally biased region" description="Basic and acidic residues" evidence="18">
    <location>
        <begin position="235"/>
        <end position="254"/>
    </location>
</feature>
<dbReference type="Gene3D" id="2.30.30.40">
    <property type="entry name" value="SH3 Domains"/>
    <property type="match status" value="3"/>
</dbReference>
<feature type="domain" description="SH3" evidence="19">
    <location>
        <begin position="366"/>
        <end position="428"/>
    </location>
</feature>
<organism evidence="20 21">
    <name type="scientific">Naumovozyma castellii</name>
    <name type="common">Yeast</name>
    <name type="synonym">Saccharomyces castellii</name>
    <dbReference type="NCBI Taxonomy" id="27288"/>
    <lineage>
        <taxon>Eukaryota</taxon>
        <taxon>Fungi</taxon>
        <taxon>Dikarya</taxon>
        <taxon>Ascomycota</taxon>
        <taxon>Saccharomycotina</taxon>
        <taxon>Saccharomycetes</taxon>
        <taxon>Saccharomycetales</taxon>
        <taxon>Saccharomycetaceae</taxon>
        <taxon>Naumovozyma</taxon>
    </lineage>
</organism>
<dbReference type="Pfam" id="PF24081">
    <property type="entry name" value="PH_SLA1"/>
    <property type="match status" value="1"/>
</dbReference>
<name>G0V617_NAUCA</name>
<dbReference type="InterPro" id="IPR036028">
    <property type="entry name" value="SH3-like_dom_sf"/>
</dbReference>
<dbReference type="CDD" id="cd11773">
    <property type="entry name" value="SH3_Sla1p_1"/>
    <property type="match status" value="1"/>
</dbReference>
<evidence type="ECO:0000256" key="1">
    <source>
        <dbReference type="ARBA" id="ARBA00004125"/>
    </source>
</evidence>
<keyword evidence="21" id="KW-1185">Reference proteome</keyword>
<feature type="region of interest" description="Disordered" evidence="18">
    <location>
        <begin position="156"/>
        <end position="269"/>
    </location>
</feature>
<evidence type="ECO:0000256" key="15">
    <source>
        <dbReference type="ARBA" id="ARBA00025194"/>
    </source>
</evidence>
<keyword evidence="8" id="KW-0963">Cytoplasm</keyword>
<evidence type="ECO:0000313" key="21">
    <source>
        <dbReference type="Proteomes" id="UP000001640"/>
    </source>
</evidence>
<keyword evidence="6 17" id="KW-0728">SH3 domain</keyword>
<dbReference type="InterPro" id="IPR013761">
    <property type="entry name" value="SAM/pointed_sf"/>
</dbReference>
<dbReference type="HOGENOM" id="CLU_003674_0_0_1"/>
<evidence type="ECO:0000256" key="9">
    <source>
        <dbReference type="ARBA" id="ARBA00022583"/>
    </source>
</evidence>
<evidence type="ECO:0000256" key="5">
    <source>
        <dbReference type="ARBA" id="ARBA00020357"/>
    </source>
</evidence>
<dbReference type="GO" id="GO:1990964">
    <property type="term" value="C:actin cytoskeleton-regulatory complex"/>
    <property type="evidence" value="ECO:0007669"/>
    <property type="project" value="EnsemblFungi"/>
</dbReference>
<dbReference type="OMA" id="FMAQGED"/>
<dbReference type="SUPFAM" id="SSF50044">
    <property type="entry name" value="SH3-domain"/>
    <property type="match status" value="3"/>
</dbReference>
<comment type="subcellular location">
    <subcellularLocation>
        <location evidence="3">Cell membrane</location>
        <topology evidence="3">Peripheral membrane protein</topology>
        <orientation evidence="3">Cytoplasmic side</orientation>
    </subcellularLocation>
    <subcellularLocation>
        <location evidence="2">Cytoplasm</location>
        <location evidence="2">Cytoskeleton</location>
        <location evidence="2">Actin patch</location>
    </subcellularLocation>
    <subcellularLocation>
        <location evidence="1">Endosome membrane</location>
        <topology evidence="1">Peripheral membrane protein</topology>
        <orientation evidence="1">Cytoplasmic side</orientation>
    </subcellularLocation>
</comment>
<dbReference type="GO" id="GO:0005886">
    <property type="term" value="C:plasma membrane"/>
    <property type="evidence" value="ECO:0007669"/>
    <property type="project" value="UniProtKB-SubCell"/>
</dbReference>
<evidence type="ECO:0000256" key="4">
    <source>
        <dbReference type="ARBA" id="ARBA00007948"/>
    </source>
</evidence>
<evidence type="ECO:0000256" key="17">
    <source>
        <dbReference type="PROSITE-ProRule" id="PRU00192"/>
    </source>
</evidence>
<feature type="region of interest" description="Disordered" evidence="18">
    <location>
        <begin position="826"/>
        <end position="856"/>
    </location>
</feature>
<evidence type="ECO:0000256" key="11">
    <source>
        <dbReference type="ARBA" id="ARBA00022753"/>
    </source>
</evidence>
<dbReference type="PROSITE" id="PS50002">
    <property type="entry name" value="SH3"/>
    <property type="match status" value="3"/>
</dbReference>
<dbReference type="Gene3D" id="2.30.30.700">
    <property type="entry name" value="SLA1 homology domain 1"/>
    <property type="match status" value="1"/>
</dbReference>
<dbReference type="InterPro" id="IPR035821">
    <property type="entry name" value="Sla1_SH3_3"/>
</dbReference>
<dbReference type="eggNOG" id="ENOG502QQC3">
    <property type="taxonomic scope" value="Eukaryota"/>
</dbReference>
<dbReference type="GO" id="GO:0003779">
    <property type="term" value="F:actin binding"/>
    <property type="evidence" value="ECO:0007669"/>
    <property type="project" value="UniProtKB-KW"/>
</dbReference>
<keyword evidence="7" id="KW-1003">Cell membrane</keyword>
<keyword evidence="12" id="KW-0472">Membrane</keyword>
<keyword evidence="14" id="KW-0206">Cytoskeleton</keyword>
<dbReference type="CDD" id="cd11775">
    <property type="entry name" value="SH3_Sla1p_3"/>
    <property type="match status" value="1"/>
</dbReference>
<dbReference type="AlphaFoldDB" id="G0V617"/>
<feature type="compositionally biased region" description="Polar residues" evidence="18">
    <location>
        <begin position="841"/>
        <end position="856"/>
    </location>
</feature>
<dbReference type="GO" id="GO:0008289">
    <property type="term" value="F:lipid binding"/>
    <property type="evidence" value="ECO:0007669"/>
    <property type="project" value="EnsemblFungi"/>
</dbReference>
<dbReference type="GO" id="GO:0030833">
    <property type="term" value="P:regulation of actin filament polymerization"/>
    <property type="evidence" value="ECO:0007669"/>
    <property type="project" value="TreeGrafter"/>
</dbReference>
<dbReference type="OrthoDB" id="26539at2759"/>
<dbReference type="GO" id="GO:0042802">
    <property type="term" value="F:identical protein binding"/>
    <property type="evidence" value="ECO:0007669"/>
    <property type="project" value="EnsemblFungi"/>
</dbReference>
<feature type="region of interest" description="Disordered" evidence="18">
    <location>
        <begin position="443"/>
        <end position="504"/>
    </location>
</feature>
<dbReference type="RefSeq" id="XP_003673296.1">
    <property type="nucleotide sequence ID" value="XM_003673248.1"/>
</dbReference>
<dbReference type="GO" id="GO:0043130">
    <property type="term" value="F:ubiquitin binding"/>
    <property type="evidence" value="ECO:0007669"/>
    <property type="project" value="EnsemblFungi"/>
</dbReference>
<dbReference type="Gene3D" id="1.10.150.50">
    <property type="entry name" value="Transcription Factor, Ets-1"/>
    <property type="match status" value="1"/>
</dbReference>
<evidence type="ECO:0000313" key="20">
    <source>
        <dbReference type="EMBL" id="CCC66907.1"/>
    </source>
</evidence>
<feature type="compositionally biased region" description="Polar residues" evidence="18">
    <location>
        <begin position="463"/>
        <end position="475"/>
    </location>
</feature>
<evidence type="ECO:0000256" key="14">
    <source>
        <dbReference type="ARBA" id="ARBA00023212"/>
    </source>
</evidence>
<dbReference type="Pfam" id="PF03983">
    <property type="entry name" value="SHD1"/>
    <property type="match status" value="1"/>
</dbReference>
<feature type="compositionally biased region" description="Basic and acidic residues" evidence="18">
    <location>
        <begin position="622"/>
        <end position="632"/>
    </location>
</feature>
<dbReference type="GO" id="GO:0000147">
    <property type="term" value="P:actin cortical patch assembly"/>
    <property type="evidence" value="ECO:0007669"/>
    <property type="project" value="EnsemblFungi"/>
</dbReference>
<evidence type="ECO:0000256" key="6">
    <source>
        <dbReference type="ARBA" id="ARBA00022443"/>
    </source>
</evidence>
<dbReference type="GO" id="GO:0140312">
    <property type="term" value="F:cargo adaptor activity"/>
    <property type="evidence" value="ECO:0007669"/>
    <property type="project" value="EnsemblFungi"/>
</dbReference>
<dbReference type="GO" id="GO:0140224">
    <property type="term" value="C:SLAC complex"/>
    <property type="evidence" value="ECO:0007669"/>
    <property type="project" value="EnsemblFungi"/>
</dbReference>
<dbReference type="FunFam" id="2.30.30.40:FF:000300">
    <property type="entry name" value="Actin cytoskeleton-regulatory complex protein SLA1"/>
    <property type="match status" value="1"/>
</dbReference>
<dbReference type="InterPro" id="IPR056996">
    <property type="entry name" value="PH_SLA1"/>
</dbReference>
<dbReference type="GeneID" id="96900394"/>
<dbReference type="EMBL" id="HE576752">
    <property type="protein sequence ID" value="CCC66907.1"/>
    <property type="molecule type" value="Genomic_DNA"/>
</dbReference>
<evidence type="ECO:0000256" key="18">
    <source>
        <dbReference type="SAM" id="MobiDB-lite"/>
    </source>
</evidence>
<feature type="compositionally biased region" description="Basic and acidic residues" evidence="18">
    <location>
        <begin position="451"/>
        <end position="461"/>
    </location>
</feature>
<keyword evidence="9" id="KW-0254">Endocytosis</keyword>
<dbReference type="FunCoup" id="G0V617">
    <property type="interactions" value="183"/>
</dbReference>
<feature type="compositionally biased region" description="Basic and acidic residues" evidence="18">
    <location>
        <begin position="167"/>
        <end position="177"/>
    </location>
</feature>
<dbReference type="KEGG" id="ncs:NCAS_0A03490"/>
<dbReference type="InParanoid" id="G0V617"/>
<dbReference type="GO" id="GO:0071555">
    <property type="term" value="P:cell wall organization"/>
    <property type="evidence" value="ECO:0007669"/>
    <property type="project" value="EnsemblFungi"/>
</dbReference>
<dbReference type="Pfam" id="PF14604">
    <property type="entry name" value="SH3_9"/>
    <property type="match status" value="1"/>
</dbReference>
<keyword evidence="11" id="KW-0967">Endosome</keyword>
<dbReference type="Proteomes" id="UP000001640">
    <property type="component" value="Chromosome 1"/>
</dbReference>
<dbReference type="GO" id="GO:0034316">
    <property type="term" value="P:negative regulation of Arp2/3 complex-mediated actin nucleation"/>
    <property type="evidence" value="ECO:0007669"/>
    <property type="project" value="EnsemblFungi"/>
</dbReference>
<evidence type="ECO:0000256" key="8">
    <source>
        <dbReference type="ARBA" id="ARBA00022490"/>
    </source>
</evidence>
<evidence type="ECO:0000256" key="2">
    <source>
        <dbReference type="ARBA" id="ARBA00004134"/>
    </source>
</evidence>
<dbReference type="GO" id="GO:0030479">
    <property type="term" value="C:actin cortical patch"/>
    <property type="evidence" value="ECO:0007669"/>
    <property type="project" value="UniProtKB-SubCell"/>
</dbReference>
<feature type="domain" description="SH3" evidence="19">
    <location>
        <begin position="3"/>
        <end position="67"/>
    </location>
</feature>
<evidence type="ECO:0000259" key="19">
    <source>
        <dbReference type="PROSITE" id="PS50002"/>
    </source>
</evidence>
<keyword evidence="10" id="KW-0677">Repeat</keyword>
<dbReference type="InterPro" id="IPR007131">
    <property type="entry name" value="SHD1"/>
</dbReference>
<feature type="region of interest" description="Disordered" evidence="18">
    <location>
        <begin position="570"/>
        <end position="602"/>
    </location>
</feature>
<feature type="region of interest" description="Disordered" evidence="18">
    <location>
        <begin position="1188"/>
        <end position="1221"/>
    </location>
</feature>
<evidence type="ECO:0000256" key="16">
    <source>
        <dbReference type="ARBA" id="ARBA00070651"/>
    </source>
</evidence>
<dbReference type="PRINTS" id="PR00452">
    <property type="entry name" value="SH3DOMAIN"/>
</dbReference>
<feature type="domain" description="SH3" evidence="19">
    <location>
        <begin position="69"/>
        <end position="132"/>
    </location>
</feature>
<dbReference type="FunFam" id="1.10.150.50:FF:000094">
    <property type="entry name" value="Actin cytoskeleton-regulatory complex protein SLA1"/>
    <property type="match status" value="1"/>
</dbReference>
<dbReference type="InterPro" id="IPR035800">
    <property type="entry name" value="Sla1_SH3_1"/>
</dbReference>
<dbReference type="GO" id="GO:0006897">
    <property type="term" value="P:endocytosis"/>
    <property type="evidence" value="ECO:0007669"/>
    <property type="project" value="UniProtKB-KW"/>
</dbReference>
<dbReference type="STRING" id="1064592.G0V617"/>
<dbReference type="PANTHER" id="PTHR15735:SF19">
    <property type="entry name" value="ACTIN CYTOSKELETON-REGULATORY COMPLEX PROTEIN SLA1"/>
    <property type="match status" value="1"/>
</dbReference>
<feature type="region of interest" description="Disordered" evidence="18">
    <location>
        <begin position="622"/>
        <end position="659"/>
    </location>
</feature>
<accession>G0V617</accession>
<dbReference type="InterPro" id="IPR001452">
    <property type="entry name" value="SH3_domain"/>
</dbReference>
<gene>
    <name evidence="20" type="primary">NCAS0A03490</name>
    <name evidence="20" type="ordered locus">NCAS_0A03490</name>
</gene>
<dbReference type="GO" id="GO:0010008">
    <property type="term" value="C:endosome membrane"/>
    <property type="evidence" value="ECO:0007669"/>
    <property type="project" value="UniProtKB-SubCell"/>
</dbReference>
<dbReference type="SMART" id="SM00326">
    <property type="entry name" value="SH3"/>
    <property type="match status" value="3"/>
</dbReference>